<sequence length="249" mass="27004">MMSVRALLMMQNVLSQHPQVRIPTIPYRTQAVIGKAIVSLRKPINRITGELKWCNGGPNFGYRTLIFAFERHLHLLSETMTSEKSSIGGLSKRKVVAVNVKTSDSEVHGRPNGVVGALLPKVLSVDGESANRNDGIVMSNGDVLGGRPNSEAEMLDGTANSRGEGMAEAMTTHIRLQTPAESKLVTRAFTPPKENGNASDQGHFGGNIRPDMEVVSHINVDQHMLSCTEYCMSILPVGLGCDLVMIMLL</sequence>
<evidence type="ECO:0000313" key="2">
    <source>
        <dbReference type="WBParaSite" id="PEQ_0001291801-mRNA-1"/>
    </source>
</evidence>
<accession>A0A914S2U3</accession>
<proteinExistence type="predicted"/>
<evidence type="ECO:0000313" key="1">
    <source>
        <dbReference type="Proteomes" id="UP000887564"/>
    </source>
</evidence>
<protein>
    <submittedName>
        <fullName evidence="2">Uncharacterized protein</fullName>
    </submittedName>
</protein>
<organism evidence="1 2">
    <name type="scientific">Parascaris equorum</name>
    <name type="common">Equine roundworm</name>
    <dbReference type="NCBI Taxonomy" id="6256"/>
    <lineage>
        <taxon>Eukaryota</taxon>
        <taxon>Metazoa</taxon>
        <taxon>Ecdysozoa</taxon>
        <taxon>Nematoda</taxon>
        <taxon>Chromadorea</taxon>
        <taxon>Rhabditida</taxon>
        <taxon>Spirurina</taxon>
        <taxon>Ascaridomorpha</taxon>
        <taxon>Ascaridoidea</taxon>
        <taxon>Ascarididae</taxon>
        <taxon>Parascaris</taxon>
    </lineage>
</organism>
<keyword evidence="1" id="KW-1185">Reference proteome</keyword>
<dbReference type="WBParaSite" id="PEQ_0001291801-mRNA-1">
    <property type="protein sequence ID" value="PEQ_0001291801-mRNA-1"/>
    <property type="gene ID" value="PEQ_0001291801"/>
</dbReference>
<dbReference type="Proteomes" id="UP000887564">
    <property type="component" value="Unplaced"/>
</dbReference>
<reference evidence="2" key="1">
    <citation type="submission" date="2022-11" db="UniProtKB">
        <authorList>
            <consortium name="WormBaseParasite"/>
        </authorList>
    </citation>
    <scope>IDENTIFICATION</scope>
</reference>
<dbReference type="AlphaFoldDB" id="A0A914S2U3"/>
<name>A0A914S2U3_PAREQ</name>